<dbReference type="InterPro" id="IPR053219">
    <property type="entry name" value="GPCR_Dmsr-1"/>
</dbReference>
<dbReference type="InterPro" id="IPR019427">
    <property type="entry name" value="7TM_GPCR_serpentine_rcpt_Srw"/>
</dbReference>
<keyword evidence="1" id="KW-0472">Membrane</keyword>
<feature type="transmembrane region" description="Helical" evidence="1">
    <location>
        <begin position="39"/>
        <end position="59"/>
    </location>
</feature>
<evidence type="ECO:0000313" key="2">
    <source>
        <dbReference type="EMBL" id="EJW72288.1"/>
    </source>
</evidence>
<dbReference type="GO" id="GO:0008528">
    <property type="term" value="F:G protein-coupled peptide receptor activity"/>
    <property type="evidence" value="ECO:0007669"/>
    <property type="project" value="InterPro"/>
</dbReference>
<dbReference type="EMBL" id="ADBV01016505">
    <property type="protein sequence ID" value="EJW72288.1"/>
    <property type="molecule type" value="Genomic_DNA"/>
</dbReference>
<name>J9DRL6_WUCBA</name>
<dbReference type="Pfam" id="PF10324">
    <property type="entry name" value="7TM_GPCR_Srw"/>
    <property type="match status" value="1"/>
</dbReference>
<dbReference type="AlphaFoldDB" id="J9DRL6"/>
<evidence type="ECO:0000256" key="1">
    <source>
        <dbReference type="SAM" id="Phobius"/>
    </source>
</evidence>
<sequence>MYYIRTVCLLICPAGIFANIIHILVLTRPSMLRSAVNCVLIVIAVCDIITMSSYLLYIIKLNSYANIRNGSK</sequence>
<dbReference type="Gene3D" id="1.20.1070.10">
    <property type="entry name" value="Rhodopsin 7-helix transmembrane proteins"/>
    <property type="match status" value="1"/>
</dbReference>
<evidence type="ECO:0000313" key="3">
    <source>
        <dbReference type="Proteomes" id="UP000004810"/>
    </source>
</evidence>
<dbReference type="SUPFAM" id="SSF81321">
    <property type="entry name" value="Family A G protein-coupled receptor-like"/>
    <property type="match status" value="1"/>
</dbReference>
<comment type="caution">
    <text evidence="2">The sequence shown here is derived from an EMBL/GenBank/DDBJ whole genome shotgun (WGS) entry which is preliminary data.</text>
</comment>
<dbReference type="GO" id="GO:0005886">
    <property type="term" value="C:plasma membrane"/>
    <property type="evidence" value="ECO:0007669"/>
    <property type="project" value="TreeGrafter"/>
</dbReference>
<dbReference type="PANTHER" id="PTHR46273">
    <property type="entry name" value="MYOSUPPRESSIN RECEPTOR 1, ISOFORM B-RELATED"/>
    <property type="match status" value="1"/>
</dbReference>
<keyword evidence="1" id="KW-1133">Transmembrane helix</keyword>
<evidence type="ECO:0008006" key="4">
    <source>
        <dbReference type="Google" id="ProtNLM"/>
    </source>
</evidence>
<reference evidence="3" key="1">
    <citation type="submission" date="2012-08" db="EMBL/GenBank/DDBJ databases">
        <title>The Genome Sequence of Wuchereria bancrofti.</title>
        <authorList>
            <person name="Nutman T.B."/>
            <person name="Fink D.L."/>
            <person name="Russ C."/>
            <person name="Young S."/>
            <person name="Zeng Q."/>
            <person name="Koehrsen M."/>
            <person name="Alvarado L."/>
            <person name="Berlin A."/>
            <person name="Chapman S.B."/>
            <person name="Chen Z."/>
            <person name="Freedman E."/>
            <person name="Gellesch M."/>
            <person name="Goldberg J."/>
            <person name="Griggs A."/>
            <person name="Gujja S."/>
            <person name="Heilman E.R."/>
            <person name="Heiman D."/>
            <person name="Hepburn T."/>
            <person name="Howarth C."/>
            <person name="Jen D."/>
            <person name="Larson L."/>
            <person name="Lewis B."/>
            <person name="Mehta T."/>
            <person name="Park D."/>
            <person name="Pearson M."/>
            <person name="Roberts A."/>
            <person name="Saif S."/>
            <person name="Shea T."/>
            <person name="Shenoy N."/>
            <person name="Sisk P."/>
            <person name="Stolte C."/>
            <person name="Sykes S."/>
            <person name="Walk T."/>
            <person name="White J."/>
            <person name="Yandava C."/>
            <person name="Haas B."/>
            <person name="Henn M.R."/>
            <person name="Nusbaum C."/>
            <person name="Birren B."/>
        </authorList>
    </citation>
    <scope>NUCLEOTIDE SEQUENCE [LARGE SCALE GENOMIC DNA]</scope>
    <source>
        <strain evidence="3">NA</strain>
    </source>
</reference>
<dbReference type="PANTHER" id="PTHR46273:SF2">
    <property type="entry name" value="G-PROTEIN COUPLED RECEPTORS FAMILY 1 PROFILE DOMAIN-CONTAINING PROTEIN"/>
    <property type="match status" value="1"/>
</dbReference>
<feature type="non-terminal residue" evidence="2">
    <location>
        <position position="72"/>
    </location>
</feature>
<accession>J9DRL6</accession>
<organism evidence="2 3">
    <name type="scientific">Wuchereria bancrofti</name>
    <dbReference type="NCBI Taxonomy" id="6293"/>
    <lineage>
        <taxon>Eukaryota</taxon>
        <taxon>Metazoa</taxon>
        <taxon>Ecdysozoa</taxon>
        <taxon>Nematoda</taxon>
        <taxon>Chromadorea</taxon>
        <taxon>Rhabditida</taxon>
        <taxon>Spirurina</taxon>
        <taxon>Spiruromorpha</taxon>
        <taxon>Filarioidea</taxon>
        <taxon>Onchocercidae</taxon>
        <taxon>Wuchereria</taxon>
    </lineage>
</organism>
<dbReference type="Proteomes" id="UP000004810">
    <property type="component" value="Unassembled WGS sequence"/>
</dbReference>
<feature type="transmembrane region" description="Helical" evidence="1">
    <location>
        <begin position="7"/>
        <end position="27"/>
    </location>
</feature>
<keyword evidence="1" id="KW-0812">Transmembrane</keyword>
<proteinExistence type="predicted"/>
<gene>
    <name evidence="2" type="ORF">WUBG_16805</name>
</gene>
<protein>
    <recommendedName>
        <fullName evidence="4">G-protein coupled receptors family 1 profile domain-containing protein</fullName>
    </recommendedName>
</protein>